<name>A0ABN7M1T3_9BACT</name>
<dbReference type="SUPFAM" id="SSF141371">
    <property type="entry name" value="PilZ domain-like"/>
    <property type="match status" value="1"/>
</dbReference>
<sequence>MKTTYRERGSKRIHVQYPIYYSNGTFQTIGVTEDFTQVGGRIRGREAVTVGMELVVIVIQPTPDIPMLVRRATVRWSKGHDFGIALSGVPPQSESELRAMAKVMLPGLWSCLN</sequence>
<gene>
    <name evidence="2" type="ORF">NSPZN2_40751</name>
</gene>
<comment type="caution">
    <text evidence="2">The sequence shown here is derived from an EMBL/GenBank/DDBJ whole genome shotgun (WGS) entry which is preliminary data.</text>
</comment>
<proteinExistence type="predicted"/>
<evidence type="ECO:0000313" key="2">
    <source>
        <dbReference type="EMBL" id="CAE6780927.1"/>
    </source>
</evidence>
<evidence type="ECO:0000259" key="1">
    <source>
        <dbReference type="Pfam" id="PF07238"/>
    </source>
</evidence>
<protein>
    <submittedName>
        <fullName evidence="2">PilZ domain-containing protein</fullName>
    </submittedName>
</protein>
<accession>A0ABN7M1T3</accession>
<evidence type="ECO:0000313" key="3">
    <source>
        <dbReference type="Proteomes" id="UP000675880"/>
    </source>
</evidence>
<dbReference type="Pfam" id="PF07238">
    <property type="entry name" value="PilZ"/>
    <property type="match status" value="1"/>
</dbReference>
<keyword evidence="3" id="KW-1185">Reference proteome</keyword>
<organism evidence="2 3">
    <name type="scientific">Nitrospira defluvii</name>
    <dbReference type="NCBI Taxonomy" id="330214"/>
    <lineage>
        <taxon>Bacteria</taxon>
        <taxon>Pseudomonadati</taxon>
        <taxon>Nitrospirota</taxon>
        <taxon>Nitrospiria</taxon>
        <taxon>Nitrospirales</taxon>
        <taxon>Nitrospiraceae</taxon>
        <taxon>Nitrospira</taxon>
    </lineage>
</organism>
<feature type="domain" description="PilZ" evidence="1">
    <location>
        <begin position="8"/>
        <end position="100"/>
    </location>
</feature>
<dbReference type="Proteomes" id="UP000675880">
    <property type="component" value="Unassembled WGS sequence"/>
</dbReference>
<dbReference type="RefSeq" id="WP_213043529.1">
    <property type="nucleotide sequence ID" value="NZ_CAJNBJ010000017.1"/>
</dbReference>
<reference evidence="2 3" key="1">
    <citation type="submission" date="2021-02" db="EMBL/GenBank/DDBJ databases">
        <authorList>
            <person name="Han P."/>
        </authorList>
    </citation>
    <scope>NUCLEOTIDE SEQUENCE [LARGE SCALE GENOMIC DNA]</scope>
    <source>
        <strain evidence="2">Candidatus Nitrospira sp. ZN2</strain>
    </source>
</reference>
<dbReference type="EMBL" id="CAJNBJ010000017">
    <property type="protein sequence ID" value="CAE6780927.1"/>
    <property type="molecule type" value="Genomic_DNA"/>
</dbReference>
<dbReference type="InterPro" id="IPR009875">
    <property type="entry name" value="PilZ_domain"/>
</dbReference>